<evidence type="ECO:0000313" key="1">
    <source>
        <dbReference type="EMBL" id="ADJ49008.1"/>
    </source>
</evidence>
<evidence type="ECO:0000313" key="2">
    <source>
        <dbReference type="Proteomes" id="UP000000328"/>
    </source>
</evidence>
<dbReference type="InterPro" id="IPR025855">
    <property type="entry name" value="Replic_Relax"/>
</dbReference>
<dbReference type="PATRIC" id="fig|749927.5.peg.7582"/>
<organism evidence="1 2">
    <name type="scientific">Amycolatopsis mediterranei (strain U-32)</name>
    <dbReference type="NCBI Taxonomy" id="749927"/>
    <lineage>
        <taxon>Bacteria</taxon>
        <taxon>Bacillati</taxon>
        <taxon>Actinomycetota</taxon>
        <taxon>Actinomycetes</taxon>
        <taxon>Pseudonocardiales</taxon>
        <taxon>Pseudonocardiaceae</taxon>
        <taxon>Amycolatopsis</taxon>
    </lineage>
</organism>
<sequence length="287" mass="32093">MTAVDVFQREALIVLYWHRLVSTEQVRRLVAPALSPVTVRAKLADLRHAGLADRITREHRPRTWHVTPAGAEAVEAAGTVDARAYRLPGTAVAHLLQEHTLDVVETGLVFVETARERGDECGPLSWTPEVAHQFRDRAGDRRGVVIADAVLHYVFEEAGRRTQRTLFVELDRATMPVARLARKLVGYIRYHDHAPAGSSQRLAWRERYPRFPRVLIVLSGAEPPVLERRLADLRAHAQAMPVVSTAGGRVDMVVTTLPRLREHGPVKPVAMPLLGDPRWVTVFGRLS</sequence>
<reference evidence="1 2" key="1">
    <citation type="journal article" date="2010" name="Cell Res.">
        <title>Complete genome sequence of the rifamycin SV-producing Amycolatopsis mediterranei U32 revealed its genetic characteristics in phylogeny and metabolism.</title>
        <authorList>
            <person name="Zhao W."/>
            <person name="Zhong Y."/>
            <person name="Yuan H."/>
            <person name="Wang J."/>
            <person name="Zheng H."/>
            <person name="Wang Y."/>
            <person name="Cen X."/>
            <person name="Xu F."/>
            <person name="Bai J."/>
            <person name="Han X."/>
            <person name="Lu G."/>
            <person name="Zhu Y."/>
            <person name="Shao Z."/>
            <person name="Yan H."/>
            <person name="Li C."/>
            <person name="Peng N."/>
            <person name="Zhang Z."/>
            <person name="Zhang Y."/>
            <person name="Lin W."/>
            <person name="Fan Y."/>
            <person name="Qin Z."/>
            <person name="Hu Y."/>
            <person name="Zhu B."/>
            <person name="Wang S."/>
            <person name="Ding X."/>
            <person name="Zhao G.P."/>
        </authorList>
    </citation>
    <scope>NUCLEOTIDE SEQUENCE [LARGE SCALE GENOMIC DNA]</scope>
    <source>
        <strain evidence="2">U-32</strain>
    </source>
</reference>
<dbReference type="Proteomes" id="UP000000328">
    <property type="component" value="Chromosome"/>
</dbReference>
<accession>A0A0H3DFV8</accession>
<dbReference type="AlphaFoldDB" id="A0A0H3DFV8"/>
<dbReference type="eggNOG" id="ENOG5032RAP">
    <property type="taxonomic scope" value="Bacteria"/>
</dbReference>
<gene>
    <name evidence="1" type="ordered locus">AMED_7292</name>
</gene>
<protein>
    <recommendedName>
        <fullName evidence="3">Replication-relaxation</fullName>
    </recommendedName>
</protein>
<dbReference type="OrthoDB" id="4067054at2"/>
<proteinExistence type="predicted"/>
<dbReference type="Pfam" id="PF13814">
    <property type="entry name" value="Replic_Relax"/>
    <property type="match status" value="1"/>
</dbReference>
<name>A0A0H3DFV8_AMYMU</name>
<dbReference type="EMBL" id="CP002000">
    <property type="protein sequence ID" value="ADJ49008.1"/>
    <property type="molecule type" value="Genomic_DNA"/>
</dbReference>
<dbReference type="HOGENOM" id="CLU_081306_0_0_11"/>
<dbReference type="KEGG" id="amd:AMED_7292"/>
<evidence type="ECO:0008006" key="3">
    <source>
        <dbReference type="Google" id="ProtNLM"/>
    </source>
</evidence>